<evidence type="ECO:0000256" key="5">
    <source>
        <dbReference type="ARBA" id="ARBA00022694"/>
    </source>
</evidence>
<dbReference type="GO" id="GO:0005737">
    <property type="term" value="C:cytoplasm"/>
    <property type="evidence" value="ECO:0007669"/>
    <property type="project" value="UniProtKB-SubCell"/>
</dbReference>
<dbReference type="FunFam" id="3.30.310.50:FF:000005">
    <property type="entry name" value="L antigen family member 3"/>
    <property type="match status" value="1"/>
</dbReference>
<comment type="subunit">
    <text evidence="8">Component of the EKC/KEOPS complex composed of at least GON7, TP53RK, TPRKB, OSGEP and LAGE3; the whole complex dimerizes.</text>
</comment>
<gene>
    <name evidence="11" type="primary">LAGE3</name>
</gene>
<organism evidence="10 11">
    <name type="scientific">Callorhinus ursinus</name>
    <name type="common">Northern fur seal</name>
    <dbReference type="NCBI Taxonomy" id="34884"/>
    <lineage>
        <taxon>Eukaryota</taxon>
        <taxon>Metazoa</taxon>
        <taxon>Chordata</taxon>
        <taxon>Craniata</taxon>
        <taxon>Vertebrata</taxon>
        <taxon>Euteleostomi</taxon>
        <taxon>Mammalia</taxon>
        <taxon>Eutheria</taxon>
        <taxon>Laurasiatheria</taxon>
        <taxon>Carnivora</taxon>
        <taxon>Caniformia</taxon>
        <taxon>Pinnipedia</taxon>
        <taxon>Otariidae</taxon>
        <taxon>Callorhinus</taxon>
    </lineage>
</organism>
<evidence type="ECO:0000256" key="9">
    <source>
        <dbReference type="ARBA" id="ARBA00076355"/>
    </source>
</evidence>
<keyword evidence="4" id="KW-0963">Cytoplasm</keyword>
<dbReference type="GO" id="GO:0008033">
    <property type="term" value="P:tRNA processing"/>
    <property type="evidence" value="ECO:0007669"/>
    <property type="project" value="UniProtKB-KW"/>
</dbReference>
<dbReference type="RefSeq" id="XP_025718714.1">
    <property type="nucleotide sequence ID" value="XM_025862929.1"/>
</dbReference>
<dbReference type="GeneID" id="112816425"/>
<dbReference type="GO" id="GO:0005634">
    <property type="term" value="C:nucleus"/>
    <property type="evidence" value="ECO:0007669"/>
    <property type="project" value="UniProtKB-SubCell"/>
</dbReference>
<comment type="similarity">
    <text evidence="3">Belongs to the CTAG/PCC1 family.</text>
</comment>
<evidence type="ECO:0000256" key="3">
    <source>
        <dbReference type="ARBA" id="ARBA00007073"/>
    </source>
</evidence>
<reference key="1">
    <citation type="submission" date="2019-01" db="UniProtKB">
        <authorList>
            <consortium name="RefSeq"/>
        </authorList>
    </citation>
    <scope>IDENTIFICATION</scope>
</reference>
<dbReference type="PANTHER" id="PTHR31283:SF19">
    <property type="entry name" value="EKC_KEOPS COMPLEX SUBUNIT LAGE3"/>
    <property type="match status" value="1"/>
</dbReference>
<keyword evidence="6" id="KW-0539">Nucleus</keyword>
<dbReference type="Pfam" id="PF09341">
    <property type="entry name" value="Pcc1"/>
    <property type="match status" value="1"/>
</dbReference>
<keyword evidence="5" id="KW-0819">tRNA processing</keyword>
<dbReference type="CTD" id="8270"/>
<evidence type="ECO:0000256" key="7">
    <source>
        <dbReference type="ARBA" id="ARBA00053047"/>
    </source>
</evidence>
<dbReference type="InParanoid" id="A0A3Q7NEL5"/>
<dbReference type="Proteomes" id="UP000286641">
    <property type="component" value="Unplaced"/>
</dbReference>
<reference evidence="11" key="2">
    <citation type="submission" date="2025-08" db="UniProtKB">
        <authorList>
            <consortium name="RefSeq"/>
        </authorList>
    </citation>
    <scope>IDENTIFICATION</scope>
    <source>
        <tissue evidence="11">Blood</tissue>
    </source>
</reference>
<comment type="subcellular location">
    <subcellularLocation>
        <location evidence="2">Cytoplasm</location>
    </subcellularLocation>
    <subcellularLocation>
        <location evidence="1">Nucleus</location>
    </subcellularLocation>
</comment>
<proteinExistence type="inferred from homology"/>
<dbReference type="GO" id="GO:0000408">
    <property type="term" value="C:EKC/KEOPS complex"/>
    <property type="evidence" value="ECO:0007669"/>
    <property type="project" value="TreeGrafter"/>
</dbReference>
<evidence type="ECO:0000256" key="1">
    <source>
        <dbReference type="ARBA" id="ARBA00004123"/>
    </source>
</evidence>
<dbReference type="AlphaFoldDB" id="A0A3Q7NEL5"/>
<evidence type="ECO:0000256" key="4">
    <source>
        <dbReference type="ARBA" id="ARBA00022490"/>
    </source>
</evidence>
<keyword evidence="10" id="KW-1185">Reference proteome</keyword>
<evidence type="ECO:0000313" key="10">
    <source>
        <dbReference type="Proteomes" id="UP000286641"/>
    </source>
</evidence>
<dbReference type="InterPro" id="IPR015419">
    <property type="entry name" value="CTAG/Pcc1"/>
</dbReference>
<evidence type="ECO:0000256" key="6">
    <source>
        <dbReference type="ARBA" id="ARBA00023242"/>
    </source>
</evidence>
<dbReference type="GO" id="GO:0070525">
    <property type="term" value="P:tRNA threonylcarbamoyladenosine metabolic process"/>
    <property type="evidence" value="ECO:0007669"/>
    <property type="project" value="TreeGrafter"/>
</dbReference>
<evidence type="ECO:0000256" key="2">
    <source>
        <dbReference type="ARBA" id="ARBA00004496"/>
    </source>
</evidence>
<evidence type="ECO:0000256" key="8">
    <source>
        <dbReference type="ARBA" id="ARBA00062157"/>
    </source>
</evidence>
<name>A0A3Q7NEL5_CALUR</name>
<dbReference type="PANTHER" id="PTHR31283">
    <property type="entry name" value="EKC/KEOPS COMPLEX SUBUNIT PCC1 FAMILY MEMBER"/>
    <property type="match status" value="1"/>
</dbReference>
<evidence type="ECO:0000313" key="11">
    <source>
        <dbReference type="RefSeq" id="XP_025718714.1"/>
    </source>
</evidence>
<accession>A0A3Q7NEL5</accession>
<comment type="function">
    <text evidence="7">Component of the EKC/KEOPS complex that is required for the formation of a threonylcarbamoyl group on adenosine at position 37 (t(6)A37) in tRNAs that read codons beginning with adenine. The complex is probably involved in the transfer of the threonylcarbamoyl moiety of threonylcarbamoyl-AMP (TC-AMP) to the N6 group of A37. LAGE3 functions as a dimerization module for the complex.</text>
</comment>
<protein>
    <recommendedName>
        <fullName evidence="9">L antigen family member 3</fullName>
    </recommendedName>
</protein>
<sequence>MLAAGADAGAGGGAGGADHGRDGGACHGGRGCPRLPGGAGTVAAAAFCRARPGSRPRHVPGPGGDAASTTLRLESRIHVFALCVPFPSSLEAEIAYRSLTPDAEPHRGAVEKQLTVSCSVVAVRWRGEDPRLLRISIISFLDQLSLVMQTMRRFGPPVSR</sequence>
<dbReference type="Gene3D" id="3.30.310.50">
    <property type="entry name" value="Alpha-D-phosphohexomutase, C-terminal domain"/>
    <property type="match status" value="1"/>
</dbReference>